<feature type="compositionally biased region" description="Basic residues" evidence="1">
    <location>
        <begin position="1927"/>
        <end position="1938"/>
    </location>
</feature>
<feature type="region of interest" description="Disordered" evidence="1">
    <location>
        <begin position="1235"/>
        <end position="1332"/>
    </location>
</feature>
<feature type="compositionally biased region" description="Basic and acidic residues" evidence="1">
    <location>
        <begin position="1240"/>
        <end position="1250"/>
    </location>
</feature>
<feature type="compositionally biased region" description="Low complexity" evidence="1">
    <location>
        <begin position="1551"/>
        <end position="1566"/>
    </location>
</feature>
<feature type="domain" description="HTH OST-type" evidence="2">
    <location>
        <begin position="624"/>
        <end position="698"/>
    </location>
</feature>
<evidence type="ECO:0000256" key="1">
    <source>
        <dbReference type="SAM" id="MobiDB-lite"/>
    </source>
</evidence>
<feature type="region of interest" description="Disordered" evidence="1">
    <location>
        <begin position="1714"/>
        <end position="1767"/>
    </location>
</feature>
<proteinExistence type="predicted"/>
<feature type="region of interest" description="Disordered" evidence="1">
    <location>
        <begin position="525"/>
        <end position="620"/>
    </location>
</feature>
<feature type="compositionally biased region" description="Polar residues" evidence="1">
    <location>
        <begin position="1321"/>
        <end position="1330"/>
    </location>
</feature>
<feature type="compositionally biased region" description="Basic and acidic residues" evidence="1">
    <location>
        <begin position="276"/>
        <end position="299"/>
    </location>
</feature>
<dbReference type="EMBL" id="CDMZ01000386">
    <property type="protein sequence ID" value="CEM13158.1"/>
    <property type="molecule type" value="Genomic_DNA"/>
</dbReference>
<feature type="compositionally biased region" description="Pro residues" evidence="1">
    <location>
        <begin position="1726"/>
        <end position="1738"/>
    </location>
</feature>
<feature type="compositionally biased region" description="Polar residues" evidence="1">
    <location>
        <begin position="1857"/>
        <end position="1869"/>
    </location>
</feature>
<feature type="region of interest" description="Disordered" evidence="1">
    <location>
        <begin position="207"/>
        <end position="422"/>
    </location>
</feature>
<accession>A0A0G4FI71</accession>
<feature type="region of interest" description="Disordered" evidence="1">
    <location>
        <begin position="1369"/>
        <end position="1388"/>
    </location>
</feature>
<organism evidence="3">
    <name type="scientific">Chromera velia CCMP2878</name>
    <dbReference type="NCBI Taxonomy" id="1169474"/>
    <lineage>
        <taxon>Eukaryota</taxon>
        <taxon>Sar</taxon>
        <taxon>Alveolata</taxon>
        <taxon>Colpodellida</taxon>
        <taxon>Chromeraceae</taxon>
        <taxon>Chromera</taxon>
    </lineage>
</organism>
<dbReference type="Pfam" id="PF14418">
    <property type="entry name" value="OHA"/>
    <property type="match status" value="1"/>
</dbReference>
<evidence type="ECO:0000259" key="2">
    <source>
        <dbReference type="PROSITE" id="PS51644"/>
    </source>
</evidence>
<feature type="region of interest" description="Disordered" evidence="1">
    <location>
        <begin position="994"/>
        <end position="1035"/>
    </location>
</feature>
<feature type="region of interest" description="Disordered" evidence="1">
    <location>
        <begin position="1501"/>
        <end position="1566"/>
    </location>
</feature>
<feature type="region of interest" description="Disordered" evidence="1">
    <location>
        <begin position="827"/>
        <end position="847"/>
    </location>
</feature>
<dbReference type="InterPro" id="IPR025605">
    <property type="entry name" value="OST-HTH/LOTUS_dom"/>
</dbReference>
<reference evidence="3" key="1">
    <citation type="submission" date="2014-11" db="EMBL/GenBank/DDBJ databases">
        <authorList>
            <person name="Otto D Thomas"/>
            <person name="Naeem Raeece"/>
        </authorList>
    </citation>
    <scope>NUCLEOTIDE SEQUENCE</scope>
</reference>
<dbReference type="InterPro" id="IPR041966">
    <property type="entry name" value="LOTUS-like"/>
</dbReference>
<feature type="compositionally biased region" description="Basic and acidic residues" evidence="1">
    <location>
        <begin position="1513"/>
        <end position="1526"/>
    </location>
</feature>
<dbReference type="CDD" id="cd08824">
    <property type="entry name" value="LOTUS"/>
    <property type="match status" value="1"/>
</dbReference>
<feature type="compositionally biased region" description="Basic and acidic residues" evidence="1">
    <location>
        <begin position="569"/>
        <end position="578"/>
    </location>
</feature>
<dbReference type="VEuPathDB" id="CryptoDB:Cvel_17116"/>
<feature type="compositionally biased region" description="Low complexity" evidence="1">
    <location>
        <begin position="749"/>
        <end position="761"/>
    </location>
</feature>
<dbReference type="InterPro" id="IPR025677">
    <property type="entry name" value="OST-HTH-assoc_dom"/>
</dbReference>
<evidence type="ECO:0000313" key="3">
    <source>
        <dbReference type="EMBL" id="CEM13158.1"/>
    </source>
</evidence>
<feature type="compositionally biased region" description="Polar residues" evidence="1">
    <location>
        <begin position="252"/>
        <end position="267"/>
    </location>
</feature>
<feature type="compositionally biased region" description="Basic and acidic residues" evidence="1">
    <location>
        <begin position="217"/>
        <end position="233"/>
    </location>
</feature>
<feature type="compositionally biased region" description="Polar residues" evidence="1">
    <location>
        <begin position="1541"/>
        <end position="1550"/>
    </location>
</feature>
<feature type="compositionally biased region" description="Polar residues" evidence="1">
    <location>
        <begin position="1007"/>
        <end position="1017"/>
    </location>
</feature>
<dbReference type="PROSITE" id="PS51644">
    <property type="entry name" value="HTH_OST"/>
    <property type="match status" value="1"/>
</dbReference>
<feature type="compositionally biased region" description="Basic and acidic residues" evidence="1">
    <location>
        <begin position="1280"/>
        <end position="1299"/>
    </location>
</feature>
<dbReference type="Gene3D" id="3.30.420.610">
    <property type="entry name" value="LOTUS domain-like"/>
    <property type="match status" value="1"/>
</dbReference>
<feature type="compositionally biased region" description="Low complexity" evidence="1">
    <location>
        <begin position="1527"/>
        <end position="1540"/>
    </location>
</feature>
<feature type="compositionally biased region" description="Low complexity" evidence="1">
    <location>
        <begin position="1114"/>
        <end position="1135"/>
    </location>
</feature>
<feature type="region of interest" description="Disordered" evidence="1">
    <location>
        <begin position="1088"/>
        <end position="1153"/>
    </location>
</feature>
<feature type="region of interest" description="Disordered" evidence="1">
    <location>
        <begin position="108"/>
        <end position="150"/>
    </location>
</feature>
<sequence>MGGSSDTGAVNPDGSSTDALFVHILQRTVSDLYDQQIPPVASEIGRRLDVNLRLHLQTERGKTGEKETDTRRDKETGDLLRATFVDVCQRHPNIFHVVEVATGQSWQEKLQEGPTRSPAVIKVDPNGPGKRKEKESSEPTTSIRPPAGGSASRLDLMRTFVFLRNCPRAFEGFLDPKLCTEGQKEFPALFFALLLEFLLSLSGNEATVPGALPSPDPPEKKRGDKKAEERDSGGDPNGAVSPTSPAAPCSTGAASSEVSTRPPTSLNAGRRVRVHCRAEPGREGRGDPPEDRSGGRDSGEPCSEPSSTGDGPQQRVVTPAERARSSLQKSALWDLEDFLSPPSPRSSSSDPLHQPAEGEGGASTPRNIPQGGASTLRFDNVGPHPPAKMGGGDGEGGRKQQQRSREAEGAAGGGSGAPSLTVRNICPASQRGRVPRHAYAFLGPFLRGGRFLLAVDLQENAQSPLRALSLGRLNVLVQAAVEAGLVAYENNCVKPVACCVLPSEATAVAVARAVLALQKQSGGRLAALGDGGGESSAVSCRRKGEEDPGGVARGGDASSPLSASVHPSTGREGRRVRGQEGASVAADGGDEREERVEEEEEEFSPEKKGDGEEQEETDQTIEEQLDLVRKRIVKLVGKHKNGLCLSHVRMFYEEEFKESLQVLHLGFPKLKAFLERGMLGLVEVVPCGPFRNLLRLPSSSSSSSCSGEGGGSPSSSTEEAQLGKERRQRQGVHSVETWEGPPSHPHPHPMQSSSSSFSSASLDPGGLQQQQQQQPAAGKTFNQSGQRLQEIGGGSARSNKTPSPSGAFGGVLENGSAMLTAQQPRDGMTLRPAGENAGPSGGTGVHRETLGGEAAAAKVAWVQGEREKERPLHSPTSLPPPSFLSSVLPRKVASLVRRRRPESFVSFLYWQALSPHPWRTLATEGEGEEGAEGERGGVAAAAHGDCLFSSEDDFPMVCAFLPPSHPHAHEASNFALTAGLRVNSDSALDPGMASWLGVQRQGPGPSESLQQPPQQAALSRAKEGDQGTDVSGLVLPPDSLTGCRRALRRLKRFVPLYVSPFVSSGVYASWGLPGAAAFRDLSRVSLQMSGAERDGQGPQSNLPAPPSSHSLALQQDAHQQQQQQQQYTQQQQRQQMSGDSPQAVAAGFEREQEKPWGSFVGEREEWAHGVAGDACDIPRFSSLMPPQGDHEDPRQDSWQEACVRFLSCPAAAPLPLSSSSEDAGGVCLRMDTGGGADGGSLKEARNRESEGICGIVGGSRPSKVKEGPGNPSPPPPPGFEKTDRQRGKGRGEVVEDTPRPQHSISVGKTKRVVPSPGRALCSTQDASSVSRAGHAITPQSCDTYFPLNHSPSLFPLSSAEADLESGIAKRSSPSLSVPPETTRTGLETTTTTLVSSSATGPSSLLAQTAAAGPGPLLGSLPSFVEHAKNAGAALAQEGSESVAGVWRALRSSEFWTFPFASLQGGGQSDSPTSKAAESKWTRGAATIAAVPWPPLFSSSSFDDEGTAGASSRSRPDSPLEDTDKHNTTTSSRLLLLSSSSHRQTTDAQSTVASLASSHPFSSSSVPPQFPRHHTVATLSVASFPAVVAAAVDCASPEGSSSPCWNGNEGRAASFPTVAGASQGEDKMGFRDDHFPPSLAIPAFVDALTTETEQVRDRPGPLFSAPPRHPPPTKIYPQHQNTMHPHSDPCTRHPPELIPDVLCPLPPTGDLLKEEEEEAGHDTDLFPAPPPFPPPPPPRGNRSGSGRRRRQRDGSSVGATGKSLSSVCSRASLLSSLSNDAIDLTRQSTVCSNAVKCTPTLEPRQPTIQPFSHTVRAHRPSAPLLPAPPPAHERDQLEGPPFPLQPHAPRGALLLPQRTPSSRSFSTAGSESLGVRPPPLDPLNQLGGLAGHPREVFFSSSSPPQTERGMGSGAETGPLMPRPWVHPHEKKGRGNGKFR</sequence>
<feature type="region of interest" description="Disordered" evidence="1">
    <location>
        <begin position="696"/>
        <end position="812"/>
    </location>
</feature>
<feature type="compositionally biased region" description="Basic and acidic residues" evidence="1">
    <location>
        <begin position="395"/>
        <end position="408"/>
    </location>
</feature>
<feature type="compositionally biased region" description="Acidic residues" evidence="1">
    <location>
        <begin position="588"/>
        <end position="603"/>
    </location>
</feature>
<feature type="compositionally biased region" description="Polar residues" evidence="1">
    <location>
        <begin position="1097"/>
        <end position="1113"/>
    </location>
</feature>
<gene>
    <name evidence="3" type="ORF">Cvel_17116</name>
</gene>
<feature type="region of interest" description="Disordered" evidence="1">
    <location>
        <begin position="1816"/>
        <end position="1938"/>
    </location>
</feature>
<name>A0A0G4FI71_9ALVE</name>
<protein>
    <recommendedName>
        <fullName evidence="2">HTH OST-type domain-containing protein</fullName>
    </recommendedName>
</protein>